<dbReference type="InterPro" id="IPR016032">
    <property type="entry name" value="Sig_transdc_resp-reg_C-effctor"/>
</dbReference>
<dbReference type="SUPFAM" id="SSF46894">
    <property type="entry name" value="C-terminal effector domain of the bipartite response regulators"/>
    <property type="match status" value="1"/>
</dbReference>
<dbReference type="InterPro" id="IPR036388">
    <property type="entry name" value="WH-like_DNA-bd_sf"/>
</dbReference>
<dbReference type="GO" id="GO:0003677">
    <property type="term" value="F:DNA binding"/>
    <property type="evidence" value="ECO:0007669"/>
    <property type="project" value="InterPro"/>
</dbReference>
<evidence type="ECO:0000259" key="2">
    <source>
        <dbReference type="PROSITE" id="PS50043"/>
    </source>
</evidence>
<proteinExistence type="predicted"/>
<dbReference type="SMART" id="SM00421">
    <property type="entry name" value="HTH_LUXR"/>
    <property type="match status" value="1"/>
</dbReference>
<feature type="domain" description="HTH luxR-type" evidence="2">
    <location>
        <begin position="259"/>
        <end position="324"/>
    </location>
</feature>
<keyword evidence="4" id="KW-1185">Reference proteome</keyword>
<evidence type="ECO:0000313" key="3">
    <source>
        <dbReference type="EMBL" id="MBO0511048.1"/>
    </source>
</evidence>
<comment type="caution">
    <text evidence="3">The sequence shown here is derived from an EMBL/GenBank/DDBJ whole genome shotgun (WGS) entry which is preliminary data.</text>
</comment>
<gene>
    <name evidence="3" type="ORF">J0695_04375</name>
</gene>
<evidence type="ECO:0000256" key="1">
    <source>
        <dbReference type="SAM" id="MobiDB-lite"/>
    </source>
</evidence>
<dbReference type="InterPro" id="IPR002831">
    <property type="entry name" value="Tscrpt_reg_TrmB_N"/>
</dbReference>
<feature type="region of interest" description="Disordered" evidence="1">
    <location>
        <begin position="332"/>
        <end position="353"/>
    </location>
</feature>
<dbReference type="RefSeq" id="WP_206960349.1">
    <property type="nucleotide sequence ID" value="NZ_BAAAJJ010000012.1"/>
</dbReference>
<reference evidence="3" key="1">
    <citation type="submission" date="2021-03" db="EMBL/GenBank/DDBJ databases">
        <title>Streptomyces poriferae sp. nov., a novel marine sponge-derived Actinobacteria species with anti-MRSA activity.</title>
        <authorList>
            <person name="Sandoval-Powers M."/>
            <person name="Kralova S."/>
            <person name="Nguyen G.-S."/>
            <person name="Fawwal D."/>
            <person name="Degnes K."/>
            <person name="Klinkenberg G."/>
            <person name="Sletta H."/>
            <person name="Wentzel A."/>
            <person name="Liles M.R."/>
        </authorList>
    </citation>
    <scope>NUCLEOTIDE SEQUENCE</scope>
    <source>
        <strain evidence="3">DSM 41794</strain>
    </source>
</reference>
<name>A0A939F377_9ACTN</name>
<accession>A0A939F377</accession>
<dbReference type="AlphaFoldDB" id="A0A939F377"/>
<dbReference type="Proteomes" id="UP000664167">
    <property type="component" value="Unassembled WGS sequence"/>
</dbReference>
<dbReference type="Gene3D" id="1.10.10.10">
    <property type="entry name" value="Winged helix-like DNA-binding domain superfamily/Winged helix DNA-binding domain"/>
    <property type="match status" value="2"/>
</dbReference>
<dbReference type="PANTHER" id="PTHR34293">
    <property type="entry name" value="HTH-TYPE TRANSCRIPTIONAL REGULATOR TRMBL2"/>
    <property type="match status" value="1"/>
</dbReference>
<dbReference type="InterPro" id="IPR000792">
    <property type="entry name" value="Tscrpt_reg_LuxR_C"/>
</dbReference>
<dbReference type="Pfam" id="PF01978">
    <property type="entry name" value="TrmB"/>
    <property type="match status" value="1"/>
</dbReference>
<sequence length="353" mass="37885">MLEALGLTCDEAELYQALVRSGPCWADRLPDLPGVPSVRAAVALEGLAAKGLLSRTTGDRARLIASPPDIVGEVLLLRRMQELHTARAAMGRLVDEYRRIPRPGDGRVAVEFTPDAAVAQRIDQIQRTAQDEVMIFDMPPYVTADADGTAKGNSCEMEQLAAGVRYRTVYDRLAIEQSGGLVRIGGYIAAGEEARAAHRLPLKMMIVDRAVAIVPASATAEGPNDSALIHPSPLLDALIGLFEHTWGSALPLDPTADGKDRGGPELDETELRLLTLLLSGLTDEVIARQLGVGRRTVLRRARGLMDRAGVATRMQLGWHAARHGWIGTQHRESAASWAGERPPADTARAVGGA</sequence>
<evidence type="ECO:0000313" key="4">
    <source>
        <dbReference type="Proteomes" id="UP000664167"/>
    </source>
</evidence>
<dbReference type="PANTHER" id="PTHR34293:SF1">
    <property type="entry name" value="HTH-TYPE TRANSCRIPTIONAL REGULATOR TRMBL2"/>
    <property type="match status" value="1"/>
</dbReference>
<dbReference type="GO" id="GO:0006355">
    <property type="term" value="P:regulation of DNA-templated transcription"/>
    <property type="evidence" value="ECO:0007669"/>
    <property type="project" value="InterPro"/>
</dbReference>
<organism evidence="3 4">
    <name type="scientific">Streptomyces beijiangensis</name>
    <dbReference type="NCBI Taxonomy" id="163361"/>
    <lineage>
        <taxon>Bacteria</taxon>
        <taxon>Bacillati</taxon>
        <taxon>Actinomycetota</taxon>
        <taxon>Actinomycetes</taxon>
        <taxon>Kitasatosporales</taxon>
        <taxon>Streptomycetaceae</taxon>
        <taxon>Streptomyces</taxon>
    </lineage>
</organism>
<protein>
    <submittedName>
        <fullName evidence="3">Helix-turn-helix transcriptional regulator</fullName>
    </submittedName>
</protein>
<dbReference type="PROSITE" id="PS50043">
    <property type="entry name" value="HTH_LUXR_2"/>
    <property type="match status" value="1"/>
</dbReference>
<dbReference type="InterPro" id="IPR051797">
    <property type="entry name" value="TrmB-like"/>
</dbReference>
<dbReference type="EMBL" id="JAFLRJ010000036">
    <property type="protein sequence ID" value="MBO0511048.1"/>
    <property type="molecule type" value="Genomic_DNA"/>
</dbReference>